<feature type="domain" description="Chorismatase FkbO/Hyg5-like N-terminal" evidence="1">
    <location>
        <begin position="65"/>
        <end position="186"/>
    </location>
</feature>
<dbReference type="RefSeq" id="WP_220380054.1">
    <property type="nucleotide sequence ID" value="NZ_CP080544.1"/>
</dbReference>
<proteinExistence type="predicted"/>
<evidence type="ECO:0000259" key="1">
    <source>
        <dbReference type="Pfam" id="PF21168"/>
    </source>
</evidence>
<keyword evidence="3" id="KW-1185">Reference proteome</keyword>
<evidence type="ECO:0000313" key="2">
    <source>
        <dbReference type="EMBL" id="QYR53237.1"/>
    </source>
</evidence>
<evidence type="ECO:0000313" key="3">
    <source>
        <dbReference type="Proteomes" id="UP000824755"/>
    </source>
</evidence>
<accession>A0ABX8WQY0</accession>
<dbReference type="Gene3D" id="3.30.1330.40">
    <property type="entry name" value="RutC-like"/>
    <property type="match status" value="1"/>
</dbReference>
<dbReference type="EMBL" id="CP080544">
    <property type="protein sequence ID" value="QYR53237.1"/>
    <property type="molecule type" value="Genomic_DNA"/>
</dbReference>
<organism evidence="2 3">
    <name type="scientific">Lysobacter soyae</name>
    <dbReference type="NCBI Taxonomy" id="2764185"/>
    <lineage>
        <taxon>Bacteria</taxon>
        <taxon>Pseudomonadati</taxon>
        <taxon>Pseudomonadota</taxon>
        <taxon>Gammaproteobacteria</taxon>
        <taxon>Lysobacterales</taxon>
        <taxon>Lysobacteraceae</taxon>
        <taxon>Lysobacter</taxon>
    </lineage>
</organism>
<protein>
    <submittedName>
        <fullName evidence="2">Pteridine-dependent deoxygenase</fullName>
    </submittedName>
</protein>
<sequence>MTAALNIPAALLKVYYDDAPSPDILLANPNVLAVIGFANHPPSTRNTDPRYLRVPLRPLGNAPYEVWLSDSPVRAGRSGGVAWATDGRLSFGAIEQAELEEGVAATAERIYRDLWAHVQSSETPHLLRVWNYLDAITQGDGDLERYRQFCVGRGRVLQDMDASRLPAATAIGRCDDDAVLQVYWLSANAEGQPVENPRQISAYHYPRQYGPQPPSFARAMLPATGQDLPLLISGTAAVVGHASVHHGMLIAQIEETFRNFDALIGAARVHRPDLPERFGSGAYLKAYVRDRQDLEVVADALERLLPPETQRIILHAAICRSELAIEIDGVHA</sequence>
<dbReference type="Proteomes" id="UP000824755">
    <property type="component" value="Chromosome"/>
</dbReference>
<dbReference type="Pfam" id="PF21168">
    <property type="entry name" value="FkbO_Hyg5-like_N"/>
    <property type="match status" value="1"/>
</dbReference>
<reference evidence="2 3" key="1">
    <citation type="submission" date="2021-08" db="EMBL/GenBank/DDBJ databases">
        <title>Lysobacter sp. strain CJ11 Genome sequencing and assembly.</title>
        <authorList>
            <person name="Kim I."/>
        </authorList>
    </citation>
    <scope>NUCLEOTIDE SEQUENCE [LARGE SCALE GENOMIC DNA]</scope>
    <source>
        <strain evidence="2 3">CJ11</strain>
    </source>
</reference>
<name>A0ABX8WQY0_9GAMM</name>
<dbReference type="InterPro" id="IPR049368">
    <property type="entry name" value="FkbO_Hyg5-like_N"/>
</dbReference>
<dbReference type="InterPro" id="IPR035959">
    <property type="entry name" value="RutC-like_sf"/>
</dbReference>
<gene>
    <name evidence="2" type="ORF">H8L67_01575</name>
</gene>
<dbReference type="CDD" id="cd06153">
    <property type="entry name" value="YjgF_YER057c_UK114_like_5"/>
    <property type="match status" value="1"/>
</dbReference>